<dbReference type="InterPro" id="IPR013955">
    <property type="entry name" value="Rep_factor-A_C"/>
</dbReference>
<evidence type="ECO:0000256" key="4">
    <source>
        <dbReference type="ARBA" id="ARBA00022833"/>
    </source>
</evidence>
<comment type="caution">
    <text evidence="8">The sequence shown here is derived from an EMBL/GenBank/DDBJ whole genome shotgun (WGS) entry which is preliminary data.</text>
</comment>
<dbReference type="SUPFAM" id="SSF50249">
    <property type="entry name" value="Nucleic acid-binding proteins"/>
    <property type="match status" value="3"/>
</dbReference>
<dbReference type="PANTHER" id="PTHR47165">
    <property type="entry name" value="OS03G0429900 PROTEIN"/>
    <property type="match status" value="1"/>
</dbReference>
<evidence type="ECO:0000256" key="5">
    <source>
        <dbReference type="ARBA" id="ARBA00023125"/>
    </source>
</evidence>
<protein>
    <submittedName>
        <fullName evidence="8">Uncharacterized protein</fullName>
    </submittedName>
</protein>
<comment type="similarity">
    <text evidence="1">Belongs to the replication factor A protein 1 family.</text>
</comment>
<keyword evidence="2" id="KW-0479">Metal-binding</keyword>
<keyword evidence="5" id="KW-0238">DNA-binding</keyword>
<keyword evidence="4" id="KW-0862">Zinc</keyword>
<dbReference type="Gene3D" id="2.40.50.140">
    <property type="entry name" value="Nucleic acid-binding proteins"/>
    <property type="match status" value="3"/>
</dbReference>
<feature type="domain" description="Replication factor A C-terminal" evidence="7">
    <location>
        <begin position="226"/>
        <end position="336"/>
    </location>
</feature>
<evidence type="ECO:0000256" key="3">
    <source>
        <dbReference type="ARBA" id="ARBA00022771"/>
    </source>
</evidence>
<dbReference type="Proteomes" id="UP000823388">
    <property type="component" value="Chromosome 7K"/>
</dbReference>
<evidence type="ECO:0000259" key="6">
    <source>
        <dbReference type="Pfam" id="PF02721"/>
    </source>
</evidence>
<evidence type="ECO:0000313" key="8">
    <source>
        <dbReference type="EMBL" id="KAG2572513.1"/>
    </source>
</evidence>
<dbReference type="Pfam" id="PF08646">
    <property type="entry name" value="Rep_fac-A_C"/>
    <property type="match status" value="1"/>
</dbReference>
<evidence type="ECO:0000256" key="1">
    <source>
        <dbReference type="ARBA" id="ARBA00005690"/>
    </source>
</evidence>
<proteinExistence type="inferred from homology"/>
<dbReference type="AlphaFoldDB" id="A0A8T0QFG9"/>
<accession>A0A8T0QFG9</accession>
<evidence type="ECO:0000256" key="2">
    <source>
        <dbReference type="ARBA" id="ARBA00022723"/>
    </source>
</evidence>
<dbReference type="InterPro" id="IPR003871">
    <property type="entry name" value="RFA1B/D_OB_1st"/>
</dbReference>
<dbReference type="EMBL" id="CM029049">
    <property type="protein sequence ID" value="KAG2572513.1"/>
    <property type="molecule type" value="Genomic_DNA"/>
</dbReference>
<reference evidence="8" key="1">
    <citation type="submission" date="2020-05" db="EMBL/GenBank/DDBJ databases">
        <title>WGS assembly of Panicum virgatum.</title>
        <authorList>
            <person name="Lovell J.T."/>
            <person name="Jenkins J."/>
            <person name="Shu S."/>
            <person name="Juenger T.E."/>
            <person name="Schmutz J."/>
        </authorList>
    </citation>
    <scope>NUCLEOTIDE SEQUENCE</scope>
    <source>
        <strain evidence="8">AP13</strain>
    </source>
</reference>
<evidence type="ECO:0000259" key="7">
    <source>
        <dbReference type="Pfam" id="PF08646"/>
    </source>
</evidence>
<feature type="domain" description="Replication protein A 70 kDa DNA-binding subunit B/D first OB fold" evidence="6">
    <location>
        <begin position="3"/>
        <end position="83"/>
    </location>
</feature>
<evidence type="ECO:0000313" key="9">
    <source>
        <dbReference type="Proteomes" id="UP000823388"/>
    </source>
</evidence>
<dbReference type="PANTHER" id="PTHR47165:SF4">
    <property type="entry name" value="OS03G0429900 PROTEIN"/>
    <property type="match status" value="1"/>
</dbReference>
<dbReference type="GO" id="GO:0008270">
    <property type="term" value="F:zinc ion binding"/>
    <property type="evidence" value="ECO:0007669"/>
    <property type="project" value="UniProtKB-KW"/>
</dbReference>
<dbReference type="GO" id="GO:0003677">
    <property type="term" value="F:DNA binding"/>
    <property type="evidence" value="ECO:0007669"/>
    <property type="project" value="UniProtKB-KW"/>
</dbReference>
<dbReference type="CDD" id="cd04480">
    <property type="entry name" value="RPA1_DBD_A_like"/>
    <property type="match status" value="1"/>
</dbReference>
<dbReference type="Pfam" id="PF02721">
    <property type="entry name" value="DUF223"/>
    <property type="match status" value="1"/>
</dbReference>
<dbReference type="InterPro" id="IPR047192">
    <property type="entry name" value="Euk_RPA1_DBD_C"/>
</dbReference>
<keyword evidence="3" id="KW-0863">Zinc-finger</keyword>
<keyword evidence="9" id="KW-1185">Reference proteome</keyword>
<dbReference type="CDD" id="cd04476">
    <property type="entry name" value="RPA1_DBD_C"/>
    <property type="match status" value="1"/>
</dbReference>
<sequence length="396" mass="46340">MAYKKLSDLTTEGQTWSIKAKVIRVWDSINNATDELISMDMILMDEQNDAIHGTIWKGLLNTYRPQINEGSIYVFSNFKVEGSIRYRPLCNEKKNKRNTPSEGTKDIRVIELLLFDGEKVRVTLWGELAHYISEDLNENQTVIIVTSTMVESFNVTSLKTTSATRLYKDMDITDTWKLIQRYSHEENLPKMMEVNKSIQGTQEEQMFYNRKTLQKITEMRHENPLNNEEFIYTSRVNIDQLQENTMCKVDDNYYCNNCDKYPKGTTPRYWLRLQISDHITSTTCTIFDDEAQRLLKINVTALLESLNGRTDEIPKNIHNLYGESFIFRFKLNNQNLTEGKPGYLVKKKSVPDDKLEAKFLNDIAEKSTNLEYDHCKYSKVMDDRDKLNGKYKRLIN</sequence>
<organism evidence="8 9">
    <name type="scientific">Panicum virgatum</name>
    <name type="common">Blackwell switchgrass</name>
    <dbReference type="NCBI Taxonomy" id="38727"/>
    <lineage>
        <taxon>Eukaryota</taxon>
        <taxon>Viridiplantae</taxon>
        <taxon>Streptophyta</taxon>
        <taxon>Embryophyta</taxon>
        <taxon>Tracheophyta</taxon>
        <taxon>Spermatophyta</taxon>
        <taxon>Magnoliopsida</taxon>
        <taxon>Liliopsida</taxon>
        <taxon>Poales</taxon>
        <taxon>Poaceae</taxon>
        <taxon>PACMAD clade</taxon>
        <taxon>Panicoideae</taxon>
        <taxon>Panicodae</taxon>
        <taxon>Paniceae</taxon>
        <taxon>Panicinae</taxon>
        <taxon>Panicum</taxon>
        <taxon>Panicum sect. Hiantes</taxon>
    </lineage>
</organism>
<gene>
    <name evidence="8" type="ORF">PVAP13_7KG183400</name>
</gene>
<name>A0A8T0QFG9_PANVG</name>
<dbReference type="InterPro" id="IPR012340">
    <property type="entry name" value="NA-bd_OB-fold"/>
</dbReference>